<dbReference type="InterPro" id="IPR023214">
    <property type="entry name" value="HAD_sf"/>
</dbReference>
<dbReference type="PANTHER" id="PTHR43885:SF1">
    <property type="entry name" value="SUPERFAMILY HYDROLASE, PUTATIVE (AFU_ORTHOLOGUE AFUA_4G13290)-RELATED"/>
    <property type="match status" value="1"/>
</dbReference>
<evidence type="ECO:0000313" key="2">
    <source>
        <dbReference type="Proteomes" id="UP000054498"/>
    </source>
</evidence>
<dbReference type="Proteomes" id="UP000054498">
    <property type="component" value="Unassembled WGS sequence"/>
</dbReference>
<name>A0A0D2KCQ0_9CHLO</name>
<dbReference type="SFLD" id="SFLDG01129">
    <property type="entry name" value="C1.5:_HAD__Beta-PGM__Phosphata"/>
    <property type="match status" value="1"/>
</dbReference>
<dbReference type="EC" id="3.-.-.-" evidence="1"/>
<dbReference type="InterPro" id="IPR006439">
    <property type="entry name" value="HAD-SF_hydro_IA"/>
</dbReference>
<dbReference type="PANTHER" id="PTHR43885">
    <property type="entry name" value="HALOACID DEHALOGENASE-LIKE HYDROLASE"/>
    <property type="match status" value="1"/>
</dbReference>
<reference evidence="1 2" key="1">
    <citation type="journal article" date="2013" name="BMC Genomics">
        <title>Reconstruction of the lipid metabolism for the microalga Monoraphidium neglectum from its genome sequence reveals characteristics suitable for biofuel production.</title>
        <authorList>
            <person name="Bogen C."/>
            <person name="Al-Dilaimi A."/>
            <person name="Albersmeier A."/>
            <person name="Wichmann J."/>
            <person name="Grundmann M."/>
            <person name="Rupp O."/>
            <person name="Lauersen K.J."/>
            <person name="Blifernez-Klassen O."/>
            <person name="Kalinowski J."/>
            <person name="Goesmann A."/>
            <person name="Mussgnug J.H."/>
            <person name="Kruse O."/>
        </authorList>
    </citation>
    <scope>NUCLEOTIDE SEQUENCE [LARGE SCALE GENOMIC DNA]</scope>
    <source>
        <strain evidence="1 2">SAG 48.87</strain>
    </source>
</reference>
<dbReference type="KEGG" id="mng:MNEG_0111"/>
<dbReference type="STRING" id="145388.A0A0D2KCQ0"/>
<dbReference type="CDD" id="cd07505">
    <property type="entry name" value="HAD_BPGM-like"/>
    <property type="match status" value="1"/>
</dbReference>
<dbReference type="InterPro" id="IPR036412">
    <property type="entry name" value="HAD-like_sf"/>
</dbReference>
<protein>
    <submittedName>
        <fullName evidence="1">Uncharacterized hydrolase</fullName>
        <ecNumber evidence="1">3.-.-.-</ecNumber>
    </submittedName>
</protein>
<organism evidence="1 2">
    <name type="scientific">Monoraphidium neglectum</name>
    <dbReference type="NCBI Taxonomy" id="145388"/>
    <lineage>
        <taxon>Eukaryota</taxon>
        <taxon>Viridiplantae</taxon>
        <taxon>Chlorophyta</taxon>
        <taxon>core chlorophytes</taxon>
        <taxon>Chlorophyceae</taxon>
        <taxon>CS clade</taxon>
        <taxon>Sphaeropleales</taxon>
        <taxon>Selenastraceae</taxon>
        <taxon>Monoraphidium</taxon>
    </lineage>
</organism>
<proteinExistence type="predicted"/>
<keyword evidence="2" id="KW-1185">Reference proteome</keyword>
<dbReference type="EMBL" id="KK100228">
    <property type="protein sequence ID" value="KIZ07858.1"/>
    <property type="molecule type" value="Genomic_DNA"/>
</dbReference>
<sequence>MRSLLIKNATSFLLGNPGTFSARYAAPQPSWLASRGGGGSGTTTAGARLATCSAGAMAASGQDGSSTKPVIRGVVFDMDGTLTVPVIDFALMRKKAGVTQGDILDVINSWPEAERTRAFAAIQEIEDQALRDMKLMPGLQELCELLDSAGLPRGLITRNVKSSIEYFHDNHFNTLARFEPAISRECAFPYKPSPAALLHICSQWGVAPGECVMVGDSAKDDVVSGNRAGALTVLLDTDGRYAPGGGQEPSGEAVPTHTVASMAELAALLRERYTLLPPTGDVAARQAAVGAGTGA</sequence>
<dbReference type="Gene3D" id="1.10.260.80">
    <property type="match status" value="1"/>
</dbReference>
<dbReference type="SUPFAM" id="SSF56784">
    <property type="entry name" value="HAD-like"/>
    <property type="match status" value="1"/>
</dbReference>
<evidence type="ECO:0000313" key="1">
    <source>
        <dbReference type="EMBL" id="KIZ07858.1"/>
    </source>
</evidence>
<dbReference type="Gene3D" id="3.40.50.1000">
    <property type="entry name" value="HAD superfamily/HAD-like"/>
    <property type="match status" value="1"/>
</dbReference>
<gene>
    <name evidence="1" type="ORF">MNEG_0111</name>
</gene>
<dbReference type="RefSeq" id="XP_013906877.1">
    <property type="nucleotide sequence ID" value="XM_014051423.1"/>
</dbReference>
<dbReference type="AlphaFoldDB" id="A0A0D2KCQ0"/>
<accession>A0A0D2KCQ0</accession>
<dbReference type="Pfam" id="PF00702">
    <property type="entry name" value="Hydrolase"/>
    <property type="match status" value="1"/>
</dbReference>
<dbReference type="SFLD" id="SFLDS00003">
    <property type="entry name" value="Haloacid_Dehalogenase"/>
    <property type="match status" value="1"/>
</dbReference>
<dbReference type="GeneID" id="25726229"/>
<dbReference type="NCBIfam" id="TIGR01549">
    <property type="entry name" value="HAD-SF-IA-v1"/>
    <property type="match status" value="1"/>
</dbReference>
<dbReference type="GO" id="GO:0016787">
    <property type="term" value="F:hydrolase activity"/>
    <property type="evidence" value="ECO:0007669"/>
    <property type="project" value="UniProtKB-KW"/>
</dbReference>
<dbReference type="OrthoDB" id="426235at2759"/>
<keyword evidence="1" id="KW-0378">Hydrolase</keyword>